<accession>A0ABV2TMM4</accession>
<keyword evidence="3 5" id="KW-0238">DNA-binding</keyword>
<dbReference type="Gene3D" id="1.10.150.130">
    <property type="match status" value="1"/>
</dbReference>
<keyword evidence="2" id="KW-0229">DNA integration</keyword>
<dbReference type="InterPro" id="IPR053876">
    <property type="entry name" value="Phage_int_M"/>
</dbReference>
<dbReference type="Pfam" id="PF00589">
    <property type="entry name" value="Phage_integrase"/>
    <property type="match status" value="1"/>
</dbReference>
<reference evidence="8 9" key="1">
    <citation type="submission" date="2024-07" db="EMBL/GenBank/DDBJ databases">
        <title>Uliginosibacterium flavum JJ3220;KACC:17644.</title>
        <authorList>
            <person name="Kim M.K."/>
        </authorList>
    </citation>
    <scope>NUCLEOTIDE SEQUENCE [LARGE SCALE GENOMIC DNA]</scope>
    <source>
        <strain evidence="8 9">KACC:17644</strain>
    </source>
</reference>
<dbReference type="PANTHER" id="PTHR30629:SF2">
    <property type="entry name" value="PROPHAGE INTEGRASE INTS-RELATED"/>
    <property type="match status" value="1"/>
</dbReference>
<dbReference type="InterPro" id="IPR010998">
    <property type="entry name" value="Integrase_recombinase_N"/>
</dbReference>
<comment type="similarity">
    <text evidence="1">Belongs to the 'phage' integrase family.</text>
</comment>
<dbReference type="InterPro" id="IPR044068">
    <property type="entry name" value="CB"/>
</dbReference>
<evidence type="ECO:0000259" key="6">
    <source>
        <dbReference type="PROSITE" id="PS51898"/>
    </source>
</evidence>
<dbReference type="PANTHER" id="PTHR30629">
    <property type="entry name" value="PROPHAGE INTEGRASE"/>
    <property type="match status" value="1"/>
</dbReference>
<organism evidence="8 9">
    <name type="scientific">Uliginosibacterium flavum</name>
    <dbReference type="NCBI Taxonomy" id="1396831"/>
    <lineage>
        <taxon>Bacteria</taxon>
        <taxon>Pseudomonadati</taxon>
        <taxon>Pseudomonadota</taxon>
        <taxon>Betaproteobacteria</taxon>
        <taxon>Rhodocyclales</taxon>
        <taxon>Zoogloeaceae</taxon>
        <taxon>Uliginosibacterium</taxon>
    </lineage>
</organism>
<keyword evidence="4" id="KW-0233">DNA recombination</keyword>
<dbReference type="GO" id="GO:0003677">
    <property type="term" value="F:DNA binding"/>
    <property type="evidence" value="ECO:0007669"/>
    <property type="project" value="UniProtKB-KW"/>
</dbReference>
<protein>
    <submittedName>
        <fullName evidence="8">Integrase arm-type DNA-binding domain-containing protein</fullName>
    </submittedName>
</protein>
<dbReference type="PROSITE" id="PS51900">
    <property type="entry name" value="CB"/>
    <property type="match status" value="1"/>
</dbReference>
<evidence type="ECO:0000256" key="5">
    <source>
        <dbReference type="PROSITE-ProRule" id="PRU01248"/>
    </source>
</evidence>
<dbReference type="EMBL" id="JBEWZI010000014">
    <property type="protein sequence ID" value="MET7015174.1"/>
    <property type="molecule type" value="Genomic_DNA"/>
</dbReference>
<feature type="domain" description="Tyr recombinase" evidence="6">
    <location>
        <begin position="230"/>
        <end position="408"/>
    </location>
</feature>
<dbReference type="SUPFAM" id="SSF56349">
    <property type="entry name" value="DNA breaking-rejoining enzymes"/>
    <property type="match status" value="1"/>
</dbReference>
<dbReference type="Proteomes" id="UP001549691">
    <property type="component" value="Unassembled WGS sequence"/>
</dbReference>
<dbReference type="InterPro" id="IPR038488">
    <property type="entry name" value="Integrase_DNA-bd_sf"/>
</dbReference>
<name>A0ABV2TMM4_9RHOO</name>
<evidence type="ECO:0000256" key="1">
    <source>
        <dbReference type="ARBA" id="ARBA00008857"/>
    </source>
</evidence>
<dbReference type="InterPro" id="IPR002104">
    <property type="entry name" value="Integrase_catalytic"/>
</dbReference>
<dbReference type="InterPro" id="IPR011010">
    <property type="entry name" value="DNA_brk_join_enz"/>
</dbReference>
<gene>
    <name evidence="8" type="ORF">ABXR19_13345</name>
</gene>
<feature type="domain" description="Core-binding (CB)" evidence="7">
    <location>
        <begin position="125"/>
        <end position="205"/>
    </location>
</feature>
<dbReference type="Gene3D" id="1.10.443.10">
    <property type="entry name" value="Intergrase catalytic core"/>
    <property type="match status" value="1"/>
</dbReference>
<evidence type="ECO:0000313" key="8">
    <source>
        <dbReference type="EMBL" id="MET7015174.1"/>
    </source>
</evidence>
<dbReference type="RefSeq" id="WP_354601637.1">
    <property type="nucleotide sequence ID" value="NZ_JBEWZI010000014.1"/>
</dbReference>
<dbReference type="CDD" id="cd00801">
    <property type="entry name" value="INT_P4_C"/>
    <property type="match status" value="1"/>
</dbReference>
<proteinExistence type="inferred from homology"/>
<sequence length="452" mass="50722">MQCTFSILSAVAEQHGLSSDSVPRQLSAAKVRHAKPGAAPVQLADGGGLLLYISPGGVRSWRYRYRLGSKQQILTIGSFPEISLEQARIAHRAARWLVERGTHPLSFVEQESDARQAEQDAAKLHTFRALSEEWQQATSLGLSARTSKHRQQMLDAHVIPTLGDLPIAEITRKELRELLLGLDKTVPVTAKHCRQYIKQIFDWALDAELIQGNPTPKATSLPNQSTRKVVPRKALPLSQLGAFLLQIDEAPASDPLTKAALWLLILTWSRTAEVVGARWEEFDLEQGVWEVPAERMKSGEKHSVYLSRQVVERLQFLQQISHGQYLFPNRRKPKDHMSRMTLSAWRKRWGFDGVMEIHGLRAVASTWANEAGPFRPDVIEAALAHKEGDRVRAAYNRADFAKERKRMLQAWADECSKLLAEVKAKKKDLAASDVQKASRAEAFNAFVSKIKA</sequence>
<dbReference type="PROSITE" id="PS51898">
    <property type="entry name" value="TYR_RECOMBINASE"/>
    <property type="match status" value="1"/>
</dbReference>
<dbReference type="Pfam" id="PF22022">
    <property type="entry name" value="Phage_int_M"/>
    <property type="match status" value="1"/>
</dbReference>
<keyword evidence="9" id="KW-1185">Reference proteome</keyword>
<dbReference type="Gene3D" id="3.30.160.390">
    <property type="entry name" value="Integrase, DNA-binding domain"/>
    <property type="match status" value="1"/>
</dbReference>
<dbReference type="Pfam" id="PF13356">
    <property type="entry name" value="Arm-DNA-bind_3"/>
    <property type="match status" value="1"/>
</dbReference>
<comment type="caution">
    <text evidence="8">The sequence shown here is derived from an EMBL/GenBank/DDBJ whole genome shotgun (WGS) entry which is preliminary data.</text>
</comment>
<evidence type="ECO:0000256" key="4">
    <source>
        <dbReference type="ARBA" id="ARBA00023172"/>
    </source>
</evidence>
<evidence type="ECO:0000259" key="7">
    <source>
        <dbReference type="PROSITE" id="PS51900"/>
    </source>
</evidence>
<dbReference type="InterPro" id="IPR013762">
    <property type="entry name" value="Integrase-like_cat_sf"/>
</dbReference>
<evidence type="ECO:0000256" key="2">
    <source>
        <dbReference type="ARBA" id="ARBA00022908"/>
    </source>
</evidence>
<evidence type="ECO:0000256" key="3">
    <source>
        <dbReference type="ARBA" id="ARBA00023125"/>
    </source>
</evidence>
<evidence type="ECO:0000313" key="9">
    <source>
        <dbReference type="Proteomes" id="UP001549691"/>
    </source>
</evidence>
<dbReference type="InterPro" id="IPR025166">
    <property type="entry name" value="Integrase_DNA_bind_dom"/>
</dbReference>
<dbReference type="InterPro" id="IPR050808">
    <property type="entry name" value="Phage_Integrase"/>
</dbReference>